<comment type="catalytic activity">
    <reaction evidence="10">
        <text>an acyl phosphate + sn-glycerol 3-phosphate = a 1-acyl-sn-glycero-3-phosphate + phosphate</text>
        <dbReference type="Rhea" id="RHEA:34075"/>
        <dbReference type="ChEBI" id="CHEBI:43474"/>
        <dbReference type="ChEBI" id="CHEBI:57597"/>
        <dbReference type="ChEBI" id="CHEBI:57970"/>
        <dbReference type="ChEBI" id="CHEBI:59918"/>
        <dbReference type="EC" id="2.3.1.275"/>
    </reaction>
</comment>
<name>A0A0R1S995_9LACO</name>
<dbReference type="PATRIC" id="fig|1423747.3.peg.935"/>
<comment type="caution">
    <text evidence="11">The sequence shown here is derived from an EMBL/GenBank/DDBJ whole genome shotgun (WGS) entry which is preliminary data.</text>
</comment>
<accession>A0A0R1S995</accession>
<feature type="transmembrane region" description="Helical" evidence="10">
    <location>
        <begin position="80"/>
        <end position="101"/>
    </location>
</feature>
<comment type="function">
    <text evidence="10">Catalyzes the transfer of an acyl group from acyl-phosphate (acyl-PO(4)) to glycerol-3-phosphate (G3P) to form lysophosphatidic acid (LPA). This enzyme utilizes acyl-phosphate as fatty acyl donor, but not acyl-CoA or acyl-ACP.</text>
</comment>
<reference evidence="11 12" key="1">
    <citation type="journal article" date="2015" name="Genome Announc.">
        <title>Expanding the biotechnology potential of lactobacilli through comparative genomics of 213 strains and associated genera.</title>
        <authorList>
            <person name="Sun Z."/>
            <person name="Harris H.M."/>
            <person name="McCann A."/>
            <person name="Guo C."/>
            <person name="Argimon S."/>
            <person name="Zhang W."/>
            <person name="Yang X."/>
            <person name="Jeffery I.B."/>
            <person name="Cooney J.C."/>
            <person name="Kagawa T.F."/>
            <person name="Liu W."/>
            <person name="Song Y."/>
            <person name="Salvetti E."/>
            <person name="Wrobel A."/>
            <person name="Rasinkangas P."/>
            <person name="Parkhill J."/>
            <person name="Rea M.C."/>
            <person name="O'Sullivan O."/>
            <person name="Ritari J."/>
            <person name="Douillard F.P."/>
            <person name="Paul Ross R."/>
            <person name="Yang R."/>
            <person name="Briner A.E."/>
            <person name="Felis G.E."/>
            <person name="de Vos W.M."/>
            <person name="Barrangou R."/>
            <person name="Klaenhammer T.R."/>
            <person name="Caufield P.W."/>
            <person name="Cui Y."/>
            <person name="Zhang H."/>
            <person name="O'Toole P.W."/>
        </authorList>
    </citation>
    <scope>NUCLEOTIDE SEQUENCE [LARGE SCALE GENOMIC DNA]</scope>
    <source>
        <strain evidence="11 12">DSM 14340</strain>
    </source>
</reference>
<evidence type="ECO:0000256" key="7">
    <source>
        <dbReference type="ARBA" id="ARBA00023136"/>
    </source>
</evidence>
<dbReference type="GO" id="GO:0005886">
    <property type="term" value="C:plasma membrane"/>
    <property type="evidence" value="ECO:0007669"/>
    <property type="project" value="UniProtKB-SubCell"/>
</dbReference>
<keyword evidence="6 10" id="KW-0443">Lipid metabolism</keyword>
<evidence type="ECO:0000256" key="9">
    <source>
        <dbReference type="ARBA" id="ARBA00023264"/>
    </source>
</evidence>
<dbReference type="UniPathway" id="UPA00085"/>
<evidence type="ECO:0000256" key="1">
    <source>
        <dbReference type="ARBA" id="ARBA00022475"/>
    </source>
</evidence>
<sequence length="208" mass="22873">MKLGLIFILAYLIGAFPSGVIIGRVFCHKDPRDAGSHNIGTTNSYRVLGPIAGTVVLCLDILKGTLAASLPIIFNLHSHSLILIVGMAAVFGHAYSIFIKFKGGKAVATSAGILLAYNPPFFLIASAIFVSLILITSMVSIASMLGITLVTIIAFTYYQDPLLEVITVIVLLFFFYRHRENIQRIRKGTENLVPFGLYYWFKNKSKKD</sequence>
<dbReference type="eggNOG" id="COG0344">
    <property type="taxonomic scope" value="Bacteria"/>
</dbReference>
<feature type="transmembrane region" description="Helical" evidence="10">
    <location>
        <begin position="6"/>
        <end position="26"/>
    </location>
</feature>
<dbReference type="RefSeq" id="WP_025082607.1">
    <property type="nucleotide sequence ID" value="NZ_AZEX01000001.1"/>
</dbReference>
<feature type="transmembrane region" description="Helical" evidence="10">
    <location>
        <begin position="122"/>
        <end position="155"/>
    </location>
</feature>
<keyword evidence="2 10" id="KW-0444">Lipid biosynthesis</keyword>
<dbReference type="SMART" id="SM01207">
    <property type="entry name" value="G3P_acyltransf"/>
    <property type="match status" value="1"/>
</dbReference>
<dbReference type="EC" id="2.3.1.275" evidence="10"/>
<dbReference type="PANTHER" id="PTHR30309:SF0">
    <property type="entry name" value="GLYCEROL-3-PHOSPHATE ACYLTRANSFERASE-RELATED"/>
    <property type="match status" value="1"/>
</dbReference>
<dbReference type="EMBL" id="AZEX01000001">
    <property type="protein sequence ID" value="KRL62043.1"/>
    <property type="molecule type" value="Genomic_DNA"/>
</dbReference>
<comment type="pathway">
    <text evidence="10">Lipid metabolism; phospholipid metabolism.</text>
</comment>
<dbReference type="AlphaFoldDB" id="A0A0R1S995"/>
<evidence type="ECO:0000256" key="3">
    <source>
        <dbReference type="ARBA" id="ARBA00022679"/>
    </source>
</evidence>
<keyword evidence="5 10" id="KW-1133">Transmembrane helix</keyword>
<evidence type="ECO:0000256" key="10">
    <source>
        <dbReference type="HAMAP-Rule" id="MF_01043"/>
    </source>
</evidence>
<comment type="similarity">
    <text evidence="10">Belongs to the PlsY family.</text>
</comment>
<gene>
    <name evidence="10" type="primary">plsY</name>
    <name evidence="11" type="ORF">FC69_GL000915</name>
</gene>
<dbReference type="STRING" id="1423747.FC69_GL000915"/>
<keyword evidence="1 10" id="KW-1003">Cell membrane</keyword>
<dbReference type="Proteomes" id="UP000051264">
    <property type="component" value="Unassembled WGS sequence"/>
</dbReference>
<evidence type="ECO:0000256" key="5">
    <source>
        <dbReference type="ARBA" id="ARBA00022989"/>
    </source>
</evidence>
<keyword evidence="3 10" id="KW-0808">Transferase</keyword>
<evidence type="ECO:0000256" key="8">
    <source>
        <dbReference type="ARBA" id="ARBA00023209"/>
    </source>
</evidence>
<dbReference type="NCBIfam" id="TIGR00023">
    <property type="entry name" value="glycerol-3-phosphate 1-O-acyltransferase PlsY"/>
    <property type="match status" value="1"/>
</dbReference>
<feature type="transmembrane region" description="Helical" evidence="10">
    <location>
        <begin position="47"/>
        <end position="74"/>
    </location>
</feature>
<comment type="subcellular location">
    <subcellularLocation>
        <location evidence="10">Cell membrane</location>
        <topology evidence="10">Multi-pass membrane protein</topology>
    </subcellularLocation>
</comment>
<keyword evidence="8 10" id="KW-0594">Phospholipid biosynthesis</keyword>
<comment type="subunit">
    <text evidence="10">Probably interacts with PlsX.</text>
</comment>
<dbReference type="Pfam" id="PF02660">
    <property type="entry name" value="G3P_acyltransf"/>
    <property type="match status" value="1"/>
</dbReference>
<protein>
    <recommendedName>
        <fullName evidence="10">Glycerol-3-phosphate acyltransferase</fullName>
    </recommendedName>
    <alternativeName>
        <fullName evidence="10">Acyl-PO4 G3P acyltransferase</fullName>
    </alternativeName>
    <alternativeName>
        <fullName evidence="10">Acyl-phosphate--glycerol-3-phosphate acyltransferase</fullName>
    </alternativeName>
    <alternativeName>
        <fullName evidence="10">G3P acyltransferase</fullName>
        <shortName evidence="10">GPAT</shortName>
        <ecNumber evidence="10">2.3.1.275</ecNumber>
    </alternativeName>
    <alternativeName>
        <fullName evidence="10">Lysophosphatidic acid synthase</fullName>
        <shortName evidence="10">LPA synthase</shortName>
    </alternativeName>
</protein>
<dbReference type="OrthoDB" id="9777124at2"/>
<evidence type="ECO:0000256" key="6">
    <source>
        <dbReference type="ARBA" id="ARBA00023098"/>
    </source>
</evidence>
<evidence type="ECO:0000256" key="2">
    <source>
        <dbReference type="ARBA" id="ARBA00022516"/>
    </source>
</evidence>
<dbReference type="GO" id="GO:0008654">
    <property type="term" value="P:phospholipid biosynthetic process"/>
    <property type="evidence" value="ECO:0007669"/>
    <property type="project" value="UniProtKB-UniRule"/>
</dbReference>
<keyword evidence="4 10" id="KW-0812">Transmembrane</keyword>
<evidence type="ECO:0000313" key="11">
    <source>
        <dbReference type="EMBL" id="KRL62043.1"/>
    </source>
</evidence>
<organism evidence="11 12">
    <name type="scientific">Latilactobacillus fuchuensis DSM 14340 = JCM 11249</name>
    <dbReference type="NCBI Taxonomy" id="1423747"/>
    <lineage>
        <taxon>Bacteria</taxon>
        <taxon>Bacillati</taxon>
        <taxon>Bacillota</taxon>
        <taxon>Bacilli</taxon>
        <taxon>Lactobacillales</taxon>
        <taxon>Lactobacillaceae</taxon>
        <taxon>Latilactobacillus</taxon>
    </lineage>
</organism>
<keyword evidence="9 10" id="KW-1208">Phospholipid metabolism</keyword>
<dbReference type="InterPro" id="IPR003811">
    <property type="entry name" value="G3P_acylTferase_PlsY"/>
</dbReference>
<feature type="transmembrane region" description="Helical" evidence="10">
    <location>
        <begin position="161"/>
        <end position="177"/>
    </location>
</feature>
<evidence type="ECO:0000256" key="4">
    <source>
        <dbReference type="ARBA" id="ARBA00022692"/>
    </source>
</evidence>
<dbReference type="HAMAP" id="MF_01043">
    <property type="entry name" value="PlsY"/>
    <property type="match status" value="1"/>
</dbReference>
<proteinExistence type="inferred from homology"/>
<dbReference type="GO" id="GO:0043772">
    <property type="term" value="F:acyl-phosphate glycerol-3-phosphate acyltransferase activity"/>
    <property type="evidence" value="ECO:0007669"/>
    <property type="project" value="UniProtKB-UniRule"/>
</dbReference>
<keyword evidence="7 10" id="KW-0472">Membrane</keyword>
<dbReference type="PANTHER" id="PTHR30309">
    <property type="entry name" value="INNER MEMBRANE PROTEIN YGIH"/>
    <property type="match status" value="1"/>
</dbReference>
<evidence type="ECO:0000313" key="12">
    <source>
        <dbReference type="Proteomes" id="UP000051264"/>
    </source>
</evidence>